<gene>
    <name evidence="1" type="ORF">AB4M04_14425</name>
</gene>
<organism evidence="1 2">
    <name type="scientific">Serratia quinivorans</name>
    <dbReference type="NCBI Taxonomy" id="137545"/>
    <lineage>
        <taxon>Bacteria</taxon>
        <taxon>Pseudomonadati</taxon>
        <taxon>Pseudomonadota</taxon>
        <taxon>Gammaproteobacteria</taxon>
        <taxon>Enterobacterales</taxon>
        <taxon>Yersiniaceae</taxon>
        <taxon>Serratia</taxon>
    </lineage>
</organism>
<name>A0ABV3UJT4_9GAMM</name>
<protein>
    <submittedName>
        <fullName evidence="1">Uncharacterized protein</fullName>
    </submittedName>
</protein>
<proteinExistence type="predicted"/>
<reference evidence="1 2" key="1">
    <citation type="submission" date="2024-07" db="EMBL/GenBank/DDBJ databases">
        <title>Genomes of novel Serratia strains from suburban soil.</title>
        <authorList>
            <person name="Markert E.X."/>
            <person name="Severe K."/>
            <person name="Severe L."/>
            <person name="Twing K.I."/>
            <person name="Ward L.M."/>
        </authorList>
    </citation>
    <scope>NUCLEOTIDE SEQUENCE [LARGE SCALE GENOMIC DNA]</scope>
    <source>
        <strain evidence="1 2">3C-UT</strain>
    </source>
</reference>
<dbReference type="Proteomes" id="UP001558101">
    <property type="component" value="Unassembled WGS sequence"/>
</dbReference>
<evidence type="ECO:0000313" key="2">
    <source>
        <dbReference type="Proteomes" id="UP001558101"/>
    </source>
</evidence>
<evidence type="ECO:0000313" key="1">
    <source>
        <dbReference type="EMBL" id="MEX3173272.1"/>
    </source>
</evidence>
<comment type="caution">
    <text evidence="1">The sequence shown here is derived from an EMBL/GenBank/DDBJ whole genome shotgun (WGS) entry which is preliminary data.</text>
</comment>
<dbReference type="RefSeq" id="WP_368453768.1">
    <property type="nucleotide sequence ID" value="NZ_JBFQXQ010000001.1"/>
</dbReference>
<dbReference type="EMBL" id="JBFQXQ010000001">
    <property type="protein sequence ID" value="MEX3173272.1"/>
    <property type="molecule type" value="Genomic_DNA"/>
</dbReference>
<accession>A0ABV3UJT4</accession>
<sequence>MKIKTRNGNLIDVFAFYAIDGERYFYGLPPRHGALLAFRADLVTIIDPNISWKSIYFSNGIFHHSLIDNELLDGLIERDEGNYRNFVAILKAEGSIRQDFPEDLD</sequence>
<keyword evidence="2" id="KW-1185">Reference proteome</keyword>